<evidence type="ECO:0000313" key="4">
    <source>
        <dbReference type="Proteomes" id="UP000253740"/>
    </source>
</evidence>
<reference evidence="2" key="1">
    <citation type="submission" date="2015-03" db="EMBL/GenBank/DDBJ databases">
        <title>Draft genome sequence of Mizugakiibacter sediminis skMP5.</title>
        <authorList>
            <person name="Watanabe T."/>
            <person name="Kojima H."/>
            <person name="Fukui M."/>
        </authorList>
    </citation>
    <scope>NUCLEOTIDE SEQUENCE</scope>
    <source>
        <strain evidence="2">SkMP5</strain>
    </source>
</reference>
<sequence length="172" mass="17825">MKAALAIALFAFSAAAADFPVDRVTTLTSAPGEGKVAFLSRAAKTFRAFSDRTGYEACAEIATDGARFGLVVTTSHSHIGCAVNRALVPSGMTATGESIHSHGINTAFHPSRVDRMFLGIPLTARADAAIVGGQDPEHFSETDFAGAHGYLATPSGLKYQDGAGSERVVKAP</sequence>
<reference evidence="3" key="2">
    <citation type="submission" date="2015-08" db="EMBL/GenBank/DDBJ databases">
        <title>Complete DNA Sequence of Pseudomonas syringae pv. actinidiae, the Causal Agent of Kiwifruit Canker Disease.</title>
        <authorList>
            <person name="Rikkerink E.H.A."/>
            <person name="Fineran P.C."/>
        </authorList>
    </citation>
    <scope>NUCLEOTIDE SEQUENCE</scope>
    <source>
        <strain evidence="3">SkMP5</strain>
    </source>
</reference>
<dbReference type="Proteomes" id="UP000253740">
    <property type="component" value="Unassembled WGS sequence"/>
</dbReference>
<proteinExistence type="predicted"/>
<protein>
    <submittedName>
        <fullName evidence="3">Uncharacterized protein</fullName>
    </submittedName>
</protein>
<dbReference type="RefSeq" id="WP_062537422.1">
    <property type="nucleotide sequence ID" value="NZ_DF970238.1"/>
</dbReference>
<gene>
    <name evidence="2" type="ORF">MBSD_0385</name>
    <name evidence="3" type="ORF">MBSD_n2153</name>
</gene>
<accession>A0A0K8QPL4</accession>
<evidence type="ECO:0000313" key="2">
    <source>
        <dbReference type="EMBL" id="GAN43872.1"/>
    </source>
</evidence>
<evidence type="ECO:0000256" key="1">
    <source>
        <dbReference type="SAM" id="SignalP"/>
    </source>
</evidence>
<dbReference type="AlphaFoldDB" id="A0A0K8QPL4"/>
<dbReference type="HOGENOM" id="CLU_1553530_0_0_6"/>
<name>A0A0K8QPL4_9GAMM</name>
<organism evidence="3">
    <name type="scientific">Mizugakiibacter sediminis</name>
    <dbReference type="NCBI Taxonomy" id="1475481"/>
    <lineage>
        <taxon>Bacteria</taxon>
        <taxon>Pseudomonadati</taxon>
        <taxon>Pseudomonadota</taxon>
        <taxon>Gammaproteobacteria</taxon>
        <taxon>Lysobacterales</taxon>
        <taxon>Rhodanobacteraceae</taxon>
        <taxon>Mizugakiibacter</taxon>
    </lineage>
</organism>
<keyword evidence="4" id="KW-1185">Reference proteome</keyword>
<dbReference type="OrthoDB" id="5990151at2"/>
<keyword evidence="1" id="KW-0732">Signal</keyword>
<feature type="signal peptide" evidence="1">
    <location>
        <begin position="1"/>
        <end position="16"/>
    </location>
</feature>
<dbReference type="EMBL" id="DF970238">
    <property type="protein sequence ID" value="GAP66838.1"/>
    <property type="molecule type" value="Genomic_DNA"/>
</dbReference>
<feature type="chain" id="PRO_5007415657" evidence="1">
    <location>
        <begin position="17"/>
        <end position="172"/>
    </location>
</feature>
<evidence type="ECO:0000313" key="3">
    <source>
        <dbReference type="EMBL" id="GAP66838.1"/>
    </source>
</evidence>
<dbReference type="EMBL" id="DF952378">
    <property type="protein sequence ID" value="GAN43872.1"/>
    <property type="molecule type" value="Genomic_DNA"/>
</dbReference>
<dbReference type="STRING" id="1475481.GCA_000953855_02202"/>